<dbReference type="InterPro" id="IPR000873">
    <property type="entry name" value="AMP-dep_synth/lig_dom"/>
</dbReference>
<evidence type="ECO:0000313" key="3">
    <source>
        <dbReference type="EMBL" id="KTC73272.1"/>
    </source>
</evidence>
<dbReference type="InterPro" id="IPR042099">
    <property type="entry name" value="ANL_N_sf"/>
</dbReference>
<dbReference type="InterPro" id="IPR045851">
    <property type="entry name" value="AMP-bd_C_sf"/>
</dbReference>
<dbReference type="STRING" id="447.Lboz_1918"/>
<dbReference type="SUPFAM" id="SSF56801">
    <property type="entry name" value="Acetyl-CoA synthetase-like"/>
    <property type="match status" value="1"/>
</dbReference>
<dbReference type="PANTHER" id="PTHR43767">
    <property type="entry name" value="LONG-CHAIN-FATTY-ACID--COA LIGASE"/>
    <property type="match status" value="1"/>
</dbReference>
<dbReference type="InterPro" id="IPR050237">
    <property type="entry name" value="ATP-dep_AMP-bd_enzyme"/>
</dbReference>
<dbReference type="EMBL" id="LNXU01000019">
    <property type="protein sequence ID" value="KTC73272.1"/>
    <property type="molecule type" value="Genomic_DNA"/>
</dbReference>
<keyword evidence="4" id="KW-1185">Reference proteome</keyword>
<dbReference type="PROSITE" id="PS00455">
    <property type="entry name" value="AMP_BINDING"/>
    <property type="match status" value="1"/>
</dbReference>
<proteinExistence type="predicted"/>
<dbReference type="Gene3D" id="3.40.50.12780">
    <property type="entry name" value="N-terminal domain of ligase-like"/>
    <property type="match status" value="1"/>
</dbReference>
<sequence>MGMLSEHLIYSMEKNYGQKQALIFENASVSYAELERAANCFANFLSQENIKGERIAFMLPNSVEIVSIYLGCFKTGCIAMPINRRYAPPELERVLHDAEPCYLIIEEDKLFLLEDINLAATRIKEVFVVGSTRKPSKYSLFQDIMSTSTEFQISELSYNNPAVIFYTSGSTGQPKGVVHTLSSIEAILDSTSDALETITAQDKIIVCEPQCHISGFMETFATLSRGGTVLVYDGFHLDGYLEGLRKHRPTLAVPHIDTLMKILDSGRCTSDCFASLRGVYTGGDVLPEAVQKRFVACAGKPIHVGYGMTEGIWMTVCREENPKSGCIGKPLPGVQLRLVDKSGKEVPQGEDGEILVKGDMLMLNYWHNPSETQKAFIEGWFKTGDSAKQDSQGNYYFTGRIKDIIIRNTSNIMPGEVEAAIYRHPAIKAAGVIGIPDSHEGEVPVAFVVLKSGKKLTESELSQYLTQFIAKYKIPIKIYFIGEIPLTNSGKINHKKLYDYLPQKNSFGEPN</sequence>
<comment type="caution">
    <text evidence="3">The sequence shown here is derived from an EMBL/GenBank/DDBJ whole genome shotgun (WGS) entry which is preliminary data.</text>
</comment>
<evidence type="ECO:0000259" key="2">
    <source>
        <dbReference type="Pfam" id="PF13193"/>
    </source>
</evidence>
<dbReference type="PANTHER" id="PTHR43767:SF1">
    <property type="entry name" value="NONRIBOSOMAL PEPTIDE SYNTHASE PES1 (EUROFUNG)-RELATED"/>
    <property type="match status" value="1"/>
</dbReference>
<feature type="domain" description="AMP-binding enzyme C-terminal" evidence="2">
    <location>
        <begin position="416"/>
        <end position="491"/>
    </location>
</feature>
<dbReference type="InterPro" id="IPR020845">
    <property type="entry name" value="AMP-binding_CS"/>
</dbReference>
<organism evidence="3 4">
    <name type="scientific">Legionella bozemanae</name>
    <name type="common">Fluoribacter bozemanae</name>
    <dbReference type="NCBI Taxonomy" id="447"/>
    <lineage>
        <taxon>Bacteria</taxon>
        <taxon>Pseudomonadati</taxon>
        <taxon>Pseudomonadota</taxon>
        <taxon>Gammaproteobacteria</taxon>
        <taxon>Legionellales</taxon>
        <taxon>Legionellaceae</taxon>
        <taxon>Legionella</taxon>
    </lineage>
</organism>
<dbReference type="AlphaFoldDB" id="A0A0W0RQB6"/>
<dbReference type="PATRIC" id="fig|447.4.peg.2045"/>
<dbReference type="Gene3D" id="3.30.300.30">
    <property type="match status" value="1"/>
</dbReference>
<reference evidence="3 4" key="1">
    <citation type="submission" date="2015-11" db="EMBL/GenBank/DDBJ databases">
        <title>Genomic analysis of 38 Legionella species identifies large and diverse effector repertoires.</title>
        <authorList>
            <person name="Burstein D."/>
            <person name="Amaro F."/>
            <person name="Zusman T."/>
            <person name="Lifshitz Z."/>
            <person name="Cohen O."/>
            <person name="Gilbert J.A."/>
            <person name="Pupko T."/>
            <person name="Shuman H.A."/>
            <person name="Segal G."/>
        </authorList>
    </citation>
    <scope>NUCLEOTIDE SEQUENCE [LARGE SCALE GENOMIC DNA]</scope>
    <source>
        <strain evidence="3 4">WIGA</strain>
    </source>
</reference>
<dbReference type="InterPro" id="IPR025110">
    <property type="entry name" value="AMP-bd_C"/>
</dbReference>
<dbReference type="OrthoDB" id="5296889at2"/>
<dbReference type="Pfam" id="PF00501">
    <property type="entry name" value="AMP-binding"/>
    <property type="match status" value="1"/>
</dbReference>
<keyword evidence="3" id="KW-0436">Ligase</keyword>
<evidence type="ECO:0000313" key="4">
    <source>
        <dbReference type="Proteomes" id="UP000054695"/>
    </source>
</evidence>
<feature type="domain" description="AMP-dependent synthetase/ligase" evidence="1">
    <location>
        <begin position="14"/>
        <end position="366"/>
    </location>
</feature>
<protein>
    <submittedName>
        <fullName evidence="3">Acyl CoA synthetase, long chain fatty acid:CoA ligase</fullName>
    </submittedName>
</protein>
<dbReference type="Proteomes" id="UP000054695">
    <property type="component" value="Unassembled WGS sequence"/>
</dbReference>
<evidence type="ECO:0000259" key="1">
    <source>
        <dbReference type="Pfam" id="PF00501"/>
    </source>
</evidence>
<name>A0A0W0RQB6_LEGBO</name>
<dbReference type="Pfam" id="PF13193">
    <property type="entry name" value="AMP-binding_C"/>
    <property type="match status" value="1"/>
</dbReference>
<accession>A0A0W0RQB6</accession>
<gene>
    <name evidence="3" type="ORF">Lboz_1918</name>
</gene>
<dbReference type="GO" id="GO:0016878">
    <property type="term" value="F:acid-thiol ligase activity"/>
    <property type="evidence" value="ECO:0007669"/>
    <property type="project" value="UniProtKB-ARBA"/>
</dbReference>